<evidence type="ECO:0000256" key="1">
    <source>
        <dbReference type="ARBA" id="ARBA00007074"/>
    </source>
</evidence>
<dbReference type="GO" id="GO:0008234">
    <property type="term" value="F:cysteine-type peptidase activity"/>
    <property type="evidence" value="ECO:0007669"/>
    <property type="project" value="UniProtKB-KW"/>
</dbReference>
<evidence type="ECO:0000256" key="4">
    <source>
        <dbReference type="ARBA" id="ARBA00022807"/>
    </source>
</evidence>
<evidence type="ECO:0000313" key="10">
    <source>
        <dbReference type="Proteomes" id="UP000284651"/>
    </source>
</evidence>
<dbReference type="Pfam" id="PF00877">
    <property type="entry name" value="NLPC_P60"/>
    <property type="match status" value="1"/>
</dbReference>
<gene>
    <name evidence="8" type="ORF">DWV56_03675</name>
    <name evidence="7" type="ORF">DWW32_04460</name>
</gene>
<reference evidence="9 10" key="1">
    <citation type="submission" date="2018-08" db="EMBL/GenBank/DDBJ databases">
        <title>A genome reference for cultivated species of the human gut microbiota.</title>
        <authorList>
            <person name="Zou Y."/>
            <person name="Xue W."/>
            <person name="Luo G."/>
        </authorList>
    </citation>
    <scope>NUCLEOTIDE SEQUENCE [LARGE SCALE GENOMIC DNA]</scope>
    <source>
        <strain evidence="8 10">AF10-31</strain>
        <strain evidence="7 9">AF15-20</strain>
    </source>
</reference>
<keyword evidence="2" id="KW-0645">Protease</keyword>
<sequence>MKKLVQAFVSLIIATSTFGGVTNVAAKENTPAYKVEYQDADSMKSVFKKELHKKYANVEFKKKTKNVSVYESKNYKVKVKDLDIDTIGKQTISIEGENKQTSEKHSAEVKVKVQDTTAPEITCEDVLTVEQNEVFDINSYVSLNEEGTIQLTDNINTADVGTFTTTIKAKDTAGNVSEKNITVHVEKSFYQRIADAALAQIGVYQDCTMLVTNSLAAVGIHFHGAPTAYLSLGTLTNNPVPGDICVYQGHVALYVGNNQAVHGGWLGNQTVLTSVACGQPFIGYVHVNR</sequence>
<dbReference type="AlphaFoldDB" id="A0A395W831"/>
<dbReference type="EMBL" id="QSAT01000008">
    <property type="protein sequence ID" value="RGW75842.1"/>
    <property type="molecule type" value="Genomic_DNA"/>
</dbReference>
<evidence type="ECO:0000259" key="6">
    <source>
        <dbReference type="Pfam" id="PF00877"/>
    </source>
</evidence>
<dbReference type="Proteomes" id="UP000284651">
    <property type="component" value="Unassembled WGS sequence"/>
</dbReference>
<dbReference type="Proteomes" id="UP000265489">
    <property type="component" value="Unassembled WGS sequence"/>
</dbReference>
<comment type="similarity">
    <text evidence="1">Belongs to the peptidase C40 family.</text>
</comment>
<keyword evidence="3" id="KW-0378">Hydrolase</keyword>
<dbReference type="EMBL" id="QRYQ01000005">
    <property type="protein sequence ID" value="RGU92671.1"/>
    <property type="molecule type" value="Genomic_DNA"/>
</dbReference>
<dbReference type="Gene3D" id="3.90.1720.10">
    <property type="entry name" value="endopeptidase domain like (from Nostoc punctiforme)"/>
    <property type="match status" value="1"/>
</dbReference>
<evidence type="ECO:0000313" key="7">
    <source>
        <dbReference type="EMBL" id="RGU92671.1"/>
    </source>
</evidence>
<dbReference type="GO" id="GO:0006508">
    <property type="term" value="P:proteolysis"/>
    <property type="evidence" value="ECO:0007669"/>
    <property type="project" value="UniProtKB-KW"/>
</dbReference>
<evidence type="ECO:0000313" key="8">
    <source>
        <dbReference type="EMBL" id="RGW75842.1"/>
    </source>
</evidence>
<evidence type="ECO:0000256" key="5">
    <source>
        <dbReference type="SAM" id="SignalP"/>
    </source>
</evidence>
<evidence type="ECO:0000256" key="3">
    <source>
        <dbReference type="ARBA" id="ARBA00022801"/>
    </source>
</evidence>
<dbReference type="InterPro" id="IPR013783">
    <property type="entry name" value="Ig-like_fold"/>
</dbReference>
<accession>A0A395W831</accession>
<protein>
    <recommendedName>
        <fullName evidence="6">NlpC/P60 domain-containing protein</fullName>
    </recommendedName>
</protein>
<evidence type="ECO:0000256" key="2">
    <source>
        <dbReference type="ARBA" id="ARBA00022670"/>
    </source>
</evidence>
<dbReference type="GeneID" id="66579653"/>
<proteinExistence type="inferred from homology"/>
<comment type="caution">
    <text evidence="7">The sequence shown here is derived from an EMBL/GenBank/DDBJ whole genome shotgun (WGS) entry which is preliminary data.</text>
</comment>
<feature type="signal peptide" evidence="5">
    <location>
        <begin position="1"/>
        <end position="19"/>
    </location>
</feature>
<feature type="chain" id="PRO_5038302082" description="NlpC/P60 domain-containing protein" evidence="5">
    <location>
        <begin position="20"/>
        <end position="289"/>
    </location>
</feature>
<dbReference type="Gene3D" id="2.60.40.10">
    <property type="entry name" value="Immunoglobulins"/>
    <property type="match status" value="1"/>
</dbReference>
<dbReference type="InterPro" id="IPR038765">
    <property type="entry name" value="Papain-like_cys_pep_sf"/>
</dbReference>
<keyword evidence="4" id="KW-0788">Thiol protease</keyword>
<feature type="domain" description="NlpC/P60" evidence="6">
    <location>
        <begin position="205"/>
        <end position="264"/>
    </location>
</feature>
<dbReference type="InterPro" id="IPR000064">
    <property type="entry name" value="NLP_P60_dom"/>
</dbReference>
<name>A0A395W831_9FIRM</name>
<dbReference type="SUPFAM" id="SSF54001">
    <property type="entry name" value="Cysteine proteinases"/>
    <property type="match status" value="1"/>
</dbReference>
<keyword evidence="5" id="KW-0732">Signal</keyword>
<dbReference type="RefSeq" id="WP_118324909.1">
    <property type="nucleotide sequence ID" value="NZ_CATXNH010000013.1"/>
</dbReference>
<evidence type="ECO:0000313" key="9">
    <source>
        <dbReference type="Proteomes" id="UP000265489"/>
    </source>
</evidence>
<organism evidence="7 9">
    <name type="scientific">Holdemanella biformis</name>
    <dbReference type="NCBI Taxonomy" id="1735"/>
    <lineage>
        <taxon>Bacteria</taxon>
        <taxon>Bacillati</taxon>
        <taxon>Bacillota</taxon>
        <taxon>Erysipelotrichia</taxon>
        <taxon>Erysipelotrichales</taxon>
        <taxon>Erysipelotrichaceae</taxon>
        <taxon>Holdemanella</taxon>
    </lineage>
</organism>